<feature type="compositionally biased region" description="Low complexity" evidence="1">
    <location>
        <begin position="213"/>
        <end position="242"/>
    </location>
</feature>
<name>A0A8H5B3N6_9AGAR</name>
<dbReference type="GO" id="GO:0005768">
    <property type="term" value="C:endosome"/>
    <property type="evidence" value="ECO:0007669"/>
    <property type="project" value="TreeGrafter"/>
</dbReference>
<dbReference type="Pfam" id="PF01417">
    <property type="entry name" value="ENTH"/>
    <property type="match status" value="1"/>
</dbReference>
<evidence type="ECO:0000313" key="4">
    <source>
        <dbReference type="Proteomes" id="UP000567179"/>
    </source>
</evidence>
<feature type="region of interest" description="Disordered" evidence="1">
    <location>
        <begin position="204"/>
        <end position="307"/>
    </location>
</feature>
<gene>
    <name evidence="3" type="ORF">D9619_007213</name>
</gene>
<proteinExistence type="predicted"/>
<feature type="region of interest" description="Disordered" evidence="1">
    <location>
        <begin position="163"/>
        <end position="183"/>
    </location>
</feature>
<dbReference type="FunFam" id="1.25.40.90:FF:000006">
    <property type="entry name" value="Clathrin interactor 1"/>
    <property type="match status" value="1"/>
</dbReference>
<dbReference type="GO" id="GO:0006895">
    <property type="term" value="P:Golgi to endosome transport"/>
    <property type="evidence" value="ECO:0007669"/>
    <property type="project" value="TreeGrafter"/>
</dbReference>
<dbReference type="SUPFAM" id="SSF48464">
    <property type="entry name" value="ENTH/VHS domain"/>
    <property type="match status" value="1"/>
</dbReference>
<dbReference type="GO" id="GO:0030125">
    <property type="term" value="C:clathrin vesicle coat"/>
    <property type="evidence" value="ECO:0007669"/>
    <property type="project" value="TreeGrafter"/>
</dbReference>
<feature type="compositionally biased region" description="Polar residues" evidence="1">
    <location>
        <begin position="258"/>
        <end position="267"/>
    </location>
</feature>
<dbReference type="EMBL" id="JAACJJ010000043">
    <property type="protein sequence ID" value="KAF5315157.1"/>
    <property type="molecule type" value="Genomic_DNA"/>
</dbReference>
<dbReference type="GO" id="GO:0030276">
    <property type="term" value="F:clathrin binding"/>
    <property type="evidence" value="ECO:0007669"/>
    <property type="project" value="TreeGrafter"/>
</dbReference>
<dbReference type="InterPro" id="IPR008942">
    <property type="entry name" value="ENTH_VHS"/>
</dbReference>
<dbReference type="OrthoDB" id="4033880at2759"/>
<dbReference type="InterPro" id="IPR013809">
    <property type="entry name" value="ENTH"/>
</dbReference>
<reference evidence="3 4" key="1">
    <citation type="journal article" date="2020" name="ISME J.">
        <title>Uncovering the hidden diversity of litter-decomposition mechanisms in mushroom-forming fungi.</title>
        <authorList>
            <person name="Floudas D."/>
            <person name="Bentzer J."/>
            <person name="Ahren D."/>
            <person name="Johansson T."/>
            <person name="Persson P."/>
            <person name="Tunlid A."/>
        </authorList>
    </citation>
    <scope>NUCLEOTIDE SEQUENCE [LARGE SCALE GENOMIC DNA]</scope>
    <source>
        <strain evidence="3 4">CBS 101986</strain>
    </source>
</reference>
<dbReference type="PROSITE" id="PS50942">
    <property type="entry name" value="ENTH"/>
    <property type="match status" value="1"/>
</dbReference>
<dbReference type="PANTHER" id="PTHR12276">
    <property type="entry name" value="EPSIN/ENT-RELATED"/>
    <property type="match status" value="1"/>
</dbReference>
<evidence type="ECO:0000259" key="2">
    <source>
        <dbReference type="PROSITE" id="PS50942"/>
    </source>
</evidence>
<dbReference type="SMART" id="SM00273">
    <property type="entry name" value="ENTH"/>
    <property type="match status" value="1"/>
</dbReference>
<dbReference type="Proteomes" id="UP000567179">
    <property type="component" value="Unassembled WGS sequence"/>
</dbReference>
<evidence type="ECO:0000313" key="3">
    <source>
        <dbReference type="EMBL" id="KAF5315157.1"/>
    </source>
</evidence>
<dbReference type="PANTHER" id="PTHR12276:SF45">
    <property type="entry name" value="CLATHRIN INTERACTOR 1"/>
    <property type="match status" value="1"/>
</dbReference>
<feature type="compositionally biased region" description="Pro residues" evidence="1">
    <location>
        <begin position="275"/>
        <end position="287"/>
    </location>
</feature>
<dbReference type="GO" id="GO:0006897">
    <property type="term" value="P:endocytosis"/>
    <property type="evidence" value="ECO:0007669"/>
    <property type="project" value="TreeGrafter"/>
</dbReference>
<comment type="caution">
    <text evidence="3">The sequence shown here is derived from an EMBL/GenBank/DDBJ whole genome shotgun (WGS) entry which is preliminary data.</text>
</comment>
<accession>A0A8H5B3N6</accession>
<organism evidence="3 4">
    <name type="scientific">Psilocybe cf. subviscida</name>
    <dbReference type="NCBI Taxonomy" id="2480587"/>
    <lineage>
        <taxon>Eukaryota</taxon>
        <taxon>Fungi</taxon>
        <taxon>Dikarya</taxon>
        <taxon>Basidiomycota</taxon>
        <taxon>Agaricomycotina</taxon>
        <taxon>Agaricomycetes</taxon>
        <taxon>Agaricomycetidae</taxon>
        <taxon>Agaricales</taxon>
        <taxon>Agaricineae</taxon>
        <taxon>Strophariaceae</taxon>
        <taxon>Psilocybe</taxon>
    </lineage>
</organism>
<dbReference type="AlphaFoldDB" id="A0A8H5B3N6"/>
<evidence type="ECO:0000256" key="1">
    <source>
        <dbReference type="SAM" id="MobiDB-lite"/>
    </source>
</evidence>
<feature type="region of interest" description="Disordered" evidence="1">
    <location>
        <begin position="530"/>
        <end position="571"/>
    </location>
</feature>
<dbReference type="Gene3D" id="1.25.40.90">
    <property type="match status" value="1"/>
</dbReference>
<keyword evidence="4" id="KW-1185">Reference proteome</keyword>
<dbReference type="GO" id="GO:0005543">
    <property type="term" value="F:phospholipid binding"/>
    <property type="evidence" value="ECO:0007669"/>
    <property type="project" value="TreeGrafter"/>
</dbReference>
<dbReference type="CDD" id="cd16992">
    <property type="entry name" value="ENTH_Ent3"/>
    <property type="match status" value="1"/>
</dbReference>
<dbReference type="GO" id="GO:0005829">
    <property type="term" value="C:cytosol"/>
    <property type="evidence" value="ECO:0007669"/>
    <property type="project" value="GOC"/>
</dbReference>
<dbReference type="GO" id="GO:0005886">
    <property type="term" value="C:plasma membrane"/>
    <property type="evidence" value="ECO:0007669"/>
    <property type="project" value="TreeGrafter"/>
</dbReference>
<protein>
    <recommendedName>
        <fullName evidence="2">ENTH domain-containing protein</fullName>
    </recommendedName>
</protein>
<sequence length="571" mass="59303">MDRLESLTSTLQNMTMYDLKSMYEQAKNVVLNVSEMEAKVREATNDDPWGASSTLMQEIAQGTFHFQYFNEIMPSIYSRFMEKEARQWRQIYKALQLLEYLIKHGSERVVDDARSHISTLKMLRNFHYIDDKGKDEGINVRNRSRELVELLSDVEKIRSERRKAKANKNKYTGVGNDGFSGTMSFEGRGGSRYGGFGSDSLGGGGGGGGSSSYGGNSSPYGNDYGGSSSRADSGGYSNGGSSRRQFEEYNAGDDEETSTPVRSNSVRTPVRKATAPPPAAAPAPAPQPVVDLLGGFDDDTFGAPAPAPAPVAVNKALPAVATTTTTTSIPGFDDDDFADFQAAPVAAAPAQAPAAAAPPRGNANLMSMLSATPAQPVAGTGFIQSQQAAPPAYGGMGMNVNAGMGARPGGGMGSGMGISMGMSGMGMGGHRQTPSLSSPGAMMQPQQPMYGGGATMRPAASLSPKPVMGMGMGMGGAKPAATTSAAKPAGGNFDDLWSMSLGSTPTAKAGGAALGKSIKDLEKEKANAGLWGGQQQQQRPMGSAPLPAFGAFGNGAPPSFSNNGGDDDLLL</sequence>
<feature type="domain" description="ENTH" evidence="2">
    <location>
        <begin position="28"/>
        <end position="161"/>
    </location>
</feature>